<feature type="transmembrane region" description="Helical" evidence="1">
    <location>
        <begin position="23"/>
        <end position="48"/>
    </location>
</feature>
<dbReference type="Pfam" id="PF05686">
    <property type="entry name" value="Glyco_transf_90"/>
    <property type="match status" value="1"/>
</dbReference>
<protein>
    <recommendedName>
        <fullName evidence="2">Glycosyl transferase CAP10 domain-containing protein</fullName>
    </recommendedName>
</protein>
<evidence type="ECO:0000256" key="1">
    <source>
        <dbReference type="SAM" id="Phobius"/>
    </source>
</evidence>
<evidence type="ECO:0000313" key="3">
    <source>
        <dbReference type="EMBL" id="KAK9862574.1"/>
    </source>
</evidence>
<proteinExistence type="predicted"/>
<evidence type="ECO:0000259" key="2">
    <source>
        <dbReference type="SMART" id="SM00672"/>
    </source>
</evidence>
<evidence type="ECO:0000313" key="4">
    <source>
        <dbReference type="Proteomes" id="UP001485043"/>
    </source>
</evidence>
<dbReference type="AlphaFoldDB" id="A0AAW1T1V7"/>
<dbReference type="InterPro" id="IPR006598">
    <property type="entry name" value="CAP10"/>
</dbReference>
<comment type="caution">
    <text evidence="3">The sequence shown here is derived from an EMBL/GenBank/DDBJ whole genome shotgun (WGS) entry which is preliminary data.</text>
</comment>
<dbReference type="InterPro" id="IPR051091">
    <property type="entry name" value="O-Glucosyltr/Glycosyltrsf_90"/>
</dbReference>
<feature type="domain" description="Glycosyl transferase CAP10" evidence="2">
    <location>
        <begin position="149"/>
        <end position="398"/>
    </location>
</feature>
<dbReference type="EMBL" id="JALJOV010000586">
    <property type="protein sequence ID" value="KAK9862574.1"/>
    <property type="molecule type" value="Genomic_DNA"/>
</dbReference>
<sequence>MVDRETAPLLKAVATPQTNKSPLIFRLAVGGFLLGLLFVSLGVLLLYVPRPEAAHPEEFEKPVHPAAPHPFERDLLSQVALDLLPFNNSDISSGISLQQVERVYCNFDQGGFRLQIVDGRMYVVGERHGLQTRVRNTKLMLMHLMHSFDLPDVDIGWISADDGVLEFDAGRSDECPEQGPVFVMTKQPQHEHCIMYPDFTFWDWEEAYAVPWQDIPKVMEQAADREPWKKRKERLFTRAFNLGEARNTLKDNEGGLGQHELLDARIIDWHADPGSFVDLQDHCQYKWLLHTAGNTYSARLKYLLFCKSAVVLPDSPWQEFFYHMLQPGHNVYRIDALTYGNRAYHLPAVADYLQENDAEAERIGAAGAAFARKYLSSQSVEQYYKELIETYAGLMKFKPKVHPDAIPIDKSLMNDYARPFQDRTCEVCRRT</sequence>
<keyword evidence="1" id="KW-0472">Membrane</keyword>
<dbReference type="Proteomes" id="UP001485043">
    <property type="component" value="Unassembled WGS sequence"/>
</dbReference>
<dbReference type="PANTHER" id="PTHR12203">
    <property type="entry name" value="KDEL LYS-ASP-GLU-LEU CONTAINING - RELATED"/>
    <property type="match status" value="1"/>
</dbReference>
<organism evidence="3 4">
    <name type="scientific">Apatococcus fuscideae</name>
    <dbReference type="NCBI Taxonomy" id="2026836"/>
    <lineage>
        <taxon>Eukaryota</taxon>
        <taxon>Viridiplantae</taxon>
        <taxon>Chlorophyta</taxon>
        <taxon>core chlorophytes</taxon>
        <taxon>Trebouxiophyceae</taxon>
        <taxon>Chlorellales</taxon>
        <taxon>Chlorellaceae</taxon>
        <taxon>Apatococcus</taxon>
    </lineage>
</organism>
<gene>
    <name evidence="3" type="ORF">WJX84_004996</name>
</gene>
<keyword evidence="1" id="KW-0812">Transmembrane</keyword>
<name>A0AAW1T1V7_9CHLO</name>
<keyword evidence="4" id="KW-1185">Reference proteome</keyword>
<dbReference type="SMART" id="SM00672">
    <property type="entry name" value="CAP10"/>
    <property type="match status" value="1"/>
</dbReference>
<keyword evidence="1" id="KW-1133">Transmembrane helix</keyword>
<reference evidence="3 4" key="1">
    <citation type="journal article" date="2024" name="Nat. Commun.">
        <title>Phylogenomics reveals the evolutionary origins of lichenization in chlorophyte algae.</title>
        <authorList>
            <person name="Puginier C."/>
            <person name="Libourel C."/>
            <person name="Otte J."/>
            <person name="Skaloud P."/>
            <person name="Haon M."/>
            <person name="Grisel S."/>
            <person name="Petersen M."/>
            <person name="Berrin J.G."/>
            <person name="Delaux P.M."/>
            <person name="Dal Grande F."/>
            <person name="Keller J."/>
        </authorList>
    </citation>
    <scope>NUCLEOTIDE SEQUENCE [LARGE SCALE GENOMIC DNA]</scope>
    <source>
        <strain evidence="3 4">SAG 2523</strain>
    </source>
</reference>
<accession>A0AAW1T1V7</accession>